<organism evidence="3 4">
    <name type="scientific">Pseudo-nitzschia multistriata</name>
    <dbReference type="NCBI Taxonomy" id="183589"/>
    <lineage>
        <taxon>Eukaryota</taxon>
        <taxon>Sar</taxon>
        <taxon>Stramenopiles</taxon>
        <taxon>Ochrophyta</taxon>
        <taxon>Bacillariophyta</taxon>
        <taxon>Bacillariophyceae</taxon>
        <taxon>Bacillariophycidae</taxon>
        <taxon>Bacillariales</taxon>
        <taxon>Bacillariaceae</taxon>
        <taxon>Pseudo-nitzschia</taxon>
    </lineage>
</organism>
<proteinExistence type="predicted"/>
<feature type="signal peptide" evidence="2">
    <location>
        <begin position="1"/>
        <end position="19"/>
    </location>
</feature>
<dbReference type="EMBL" id="CAACVS010000016">
    <property type="protein sequence ID" value="VEU34024.1"/>
    <property type="molecule type" value="Genomic_DNA"/>
</dbReference>
<sequence>MGVVSLLLLRSILTNYKTAFDAIYRDQTPGIQALDYRTSVRANAFSQYLYRDLNATAYTWQGNIWIPPIGVPHYSGVATRCLFQSENTVMVGDSTIRQQYHTLRSFLESENPDNIPVAQFGEGRDFYPNLGSKNAFETTMERKVLGSKGNCFRVRSTGTDGNSTSYSHHKEKHGPDSTSNSTPGRNYGYHSEECLETGKYDLFRLNCFKEAIDWLQRNSTIPDIRHRYSFVVLSLGVWELDEYQKASCASLDRLEELLGLVARELSGPDLFVVWQAHAPDSSHIGDVGADTLALGDRASAWFVENRPRYMDFIDVGNMLVRANRAFADQRIGGDHHAHWGFEARALQGQLVAQALHRKQQREGMDCVVPYTHSA</sequence>
<keyword evidence="2" id="KW-0732">Signal</keyword>
<reference evidence="3 4" key="1">
    <citation type="submission" date="2019-01" db="EMBL/GenBank/DDBJ databases">
        <authorList>
            <person name="Ferrante I. M."/>
        </authorList>
    </citation>
    <scope>NUCLEOTIDE SEQUENCE [LARGE SCALE GENOMIC DNA]</scope>
    <source>
        <strain evidence="3 4">B856</strain>
    </source>
</reference>
<evidence type="ECO:0000313" key="4">
    <source>
        <dbReference type="Proteomes" id="UP000291116"/>
    </source>
</evidence>
<dbReference type="AlphaFoldDB" id="A0A448YW62"/>
<protein>
    <recommendedName>
        <fullName evidence="5">SGNH hydrolase-type esterase domain-containing protein</fullName>
    </recommendedName>
</protein>
<dbReference type="Proteomes" id="UP000291116">
    <property type="component" value="Unassembled WGS sequence"/>
</dbReference>
<evidence type="ECO:0008006" key="5">
    <source>
        <dbReference type="Google" id="ProtNLM"/>
    </source>
</evidence>
<evidence type="ECO:0000256" key="2">
    <source>
        <dbReference type="SAM" id="SignalP"/>
    </source>
</evidence>
<keyword evidence="4" id="KW-1185">Reference proteome</keyword>
<accession>A0A448YW62</accession>
<name>A0A448YW62_9STRA</name>
<gene>
    <name evidence="3" type="ORF">PSNMU_V1.4_AUG-EV-PASAV3_0006140</name>
</gene>
<evidence type="ECO:0000256" key="1">
    <source>
        <dbReference type="SAM" id="MobiDB-lite"/>
    </source>
</evidence>
<feature type="compositionally biased region" description="Polar residues" evidence="1">
    <location>
        <begin position="156"/>
        <end position="166"/>
    </location>
</feature>
<feature type="chain" id="PRO_5019330948" description="SGNH hydrolase-type esterase domain-containing protein" evidence="2">
    <location>
        <begin position="20"/>
        <end position="374"/>
    </location>
</feature>
<evidence type="ECO:0000313" key="3">
    <source>
        <dbReference type="EMBL" id="VEU34024.1"/>
    </source>
</evidence>
<feature type="region of interest" description="Disordered" evidence="1">
    <location>
        <begin position="156"/>
        <end position="185"/>
    </location>
</feature>